<name>C5KRD2_PERM5</name>
<sequence length="65" mass="7082">MLYLTLLSGAKKEIVDDLAKDLQGEDVDCKAVWEKFGVTAENPSRLKTLCTDPAWLGEASPAAEE</sequence>
<dbReference type="Proteomes" id="UP000007800">
    <property type="component" value="Unassembled WGS sequence"/>
</dbReference>
<keyword evidence="2" id="KW-1185">Reference proteome</keyword>
<reference evidence="1 2" key="1">
    <citation type="submission" date="2008-07" db="EMBL/GenBank/DDBJ databases">
        <authorList>
            <person name="El-Sayed N."/>
            <person name="Caler E."/>
            <person name="Inman J."/>
            <person name="Amedeo P."/>
            <person name="Hass B."/>
            <person name="Wortman J."/>
        </authorList>
    </citation>
    <scope>NUCLEOTIDE SEQUENCE [LARGE SCALE GENOMIC DNA]</scope>
    <source>
        <strain evidence="2">ATCC 50983 / TXsc</strain>
    </source>
</reference>
<gene>
    <name evidence="1" type="ORF">Pmar_PMAR012847</name>
</gene>
<dbReference type="EMBL" id="GG675790">
    <property type="protein sequence ID" value="EER12962.1"/>
    <property type="molecule type" value="Genomic_DNA"/>
</dbReference>
<evidence type="ECO:0000313" key="1">
    <source>
        <dbReference type="EMBL" id="EER12962.1"/>
    </source>
</evidence>
<dbReference type="RefSeq" id="XP_002781167.1">
    <property type="nucleotide sequence ID" value="XM_002781121.1"/>
</dbReference>
<organism evidence="2">
    <name type="scientific">Perkinsus marinus (strain ATCC 50983 / TXsc)</name>
    <dbReference type="NCBI Taxonomy" id="423536"/>
    <lineage>
        <taxon>Eukaryota</taxon>
        <taxon>Sar</taxon>
        <taxon>Alveolata</taxon>
        <taxon>Perkinsozoa</taxon>
        <taxon>Perkinsea</taxon>
        <taxon>Perkinsida</taxon>
        <taxon>Perkinsidae</taxon>
        <taxon>Perkinsus</taxon>
    </lineage>
</organism>
<evidence type="ECO:0000313" key="2">
    <source>
        <dbReference type="Proteomes" id="UP000007800"/>
    </source>
</evidence>
<dbReference type="AlphaFoldDB" id="C5KRD2"/>
<protein>
    <submittedName>
        <fullName evidence="1">Uncharacterized protein</fullName>
    </submittedName>
</protein>
<accession>C5KRD2</accession>
<dbReference type="GeneID" id="9056077"/>
<proteinExistence type="predicted"/>
<dbReference type="InParanoid" id="C5KRD2"/>